<dbReference type="RefSeq" id="WP_253772219.1">
    <property type="nucleotide sequence ID" value="NZ_JAMTCK010000007.1"/>
</dbReference>
<sequence>MRIRTDQVPALERGVALLGSGGGGDTRTGSVLLRGLLAATDGVPVPAVADLPADALVVPLGVVGATAVFTEKLPGGGEFELGVEAIGRWTGQRAAPAALMSIEVGGLNGISALVAGATLGLPVVDADLCGRGLPRLDQFSLVAAGRRVCPCALVEPGGRVVLVDGASPAEVERTARGYLATTGGWAVLVLAPVPAGQLADCAVVGSVGAAVRLGAAVLALPESAGAAAVAAAIGGRVLGQGPVVEVCHASASGPGSASVVDRGGGAVVRLVMGTEYLLALVDGALVGTTPDVLALLDARTLTPIPCDRVRPGDEALVVQVPAPAFWTRPDRLPLVSPRGFGLPQPPVLLSDAGPPAPDTTAPGTTAPDAPVREG</sequence>
<dbReference type="InterPro" id="IPR048350">
    <property type="entry name" value="S-Me-THD-like_C"/>
</dbReference>
<keyword evidence="5" id="KW-1185">Reference proteome</keyword>
<dbReference type="SUPFAM" id="SSF160991">
    <property type="entry name" value="CV3147-like"/>
    <property type="match status" value="1"/>
</dbReference>
<comment type="caution">
    <text evidence="4">The sequence shown here is derived from an EMBL/GenBank/DDBJ whole genome shotgun (WGS) entry which is preliminary data.</text>
</comment>
<protein>
    <recommendedName>
        <fullName evidence="6">DUF917 domain-containing protein</fullName>
    </recommendedName>
</protein>
<evidence type="ECO:0000259" key="2">
    <source>
        <dbReference type="Pfam" id="PF06032"/>
    </source>
</evidence>
<dbReference type="EMBL" id="JAMTCK010000007">
    <property type="protein sequence ID" value="MCP2166390.1"/>
    <property type="molecule type" value="Genomic_DNA"/>
</dbReference>
<dbReference type="Proteomes" id="UP001206128">
    <property type="component" value="Unassembled WGS sequence"/>
</dbReference>
<dbReference type="Pfam" id="PF20906">
    <property type="entry name" value="S-Me-THD_C"/>
    <property type="match status" value="1"/>
</dbReference>
<feature type="domain" description="S-Me-THD N-terminal" evidence="2">
    <location>
        <begin position="7"/>
        <end position="164"/>
    </location>
</feature>
<feature type="region of interest" description="Disordered" evidence="1">
    <location>
        <begin position="343"/>
        <end position="374"/>
    </location>
</feature>
<dbReference type="Pfam" id="PF06032">
    <property type="entry name" value="S-Me-THD_N"/>
    <property type="match status" value="1"/>
</dbReference>
<evidence type="ECO:0000313" key="4">
    <source>
        <dbReference type="EMBL" id="MCP2166390.1"/>
    </source>
</evidence>
<evidence type="ECO:0000256" key="1">
    <source>
        <dbReference type="SAM" id="MobiDB-lite"/>
    </source>
</evidence>
<accession>A0AAE3GDZ2</accession>
<feature type="compositionally biased region" description="Low complexity" evidence="1">
    <location>
        <begin position="358"/>
        <end position="374"/>
    </location>
</feature>
<reference evidence="4" key="1">
    <citation type="submission" date="2022-06" db="EMBL/GenBank/DDBJ databases">
        <title>Genomic Encyclopedia of Archaeal and Bacterial Type Strains, Phase II (KMG-II): from individual species to whole genera.</title>
        <authorList>
            <person name="Goeker M."/>
        </authorList>
    </citation>
    <scope>NUCLEOTIDE SEQUENCE</scope>
    <source>
        <strain evidence="4">DSM 43935</strain>
    </source>
</reference>
<gene>
    <name evidence="4" type="ORF">LX83_003258</name>
</gene>
<dbReference type="InterPro" id="IPR027479">
    <property type="entry name" value="S-Me-THD_N_sf"/>
</dbReference>
<name>A0AAE3GDZ2_9PSEU</name>
<evidence type="ECO:0008006" key="6">
    <source>
        <dbReference type="Google" id="ProtNLM"/>
    </source>
</evidence>
<organism evidence="4 5">
    <name type="scientific">Goodfellowiella coeruleoviolacea</name>
    <dbReference type="NCBI Taxonomy" id="334858"/>
    <lineage>
        <taxon>Bacteria</taxon>
        <taxon>Bacillati</taxon>
        <taxon>Actinomycetota</taxon>
        <taxon>Actinomycetes</taxon>
        <taxon>Pseudonocardiales</taxon>
        <taxon>Pseudonocardiaceae</taxon>
        <taxon>Goodfellowiella</taxon>
    </lineage>
</organism>
<dbReference type="InterPro" id="IPR010318">
    <property type="entry name" value="S-Me-THD_N"/>
</dbReference>
<dbReference type="Gene3D" id="3.40.1610.10">
    <property type="entry name" value="CV3147-like domain"/>
    <property type="match status" value="1"/>
</dbReference>
<proteinExistence type="predicted"/>
<evidence type="ECO:0000313" key="5">
    <source>
        <dbReference type="Proteomes" id="UP001206128"/>
    </source>
</evidence>
<feature type="domain" description="S-Me-THD-like C-terminal" evidence="3">
    <location>
        <begin position="168"/>
        <end position="342"/>
    </location>
</feature>
<dbReference type="AlphaFoldDB" id="A0AAE3GDZ2"/>
<evidence type="ECO:0000259" key="3">
    <source>
        <dbReference type="Pfam" id="PF20906"/>
    </source>
</evidence>